<dbReference type="PRINTS" id="PR00038">
    <property type="entry name" value="HTHLUXR"/>
</dbReference>
<feature type="domain" description="HTH luxR-type" evidence="2">
    <location>
        <begin position="136"/>
        <end position="200"/>
    </location>
</feature>
<dbReference type="InterPro" id="IPR000792">
    <property type="entry name" value="Tscrpt_reg_LuxR_C"/>
</dbReference>
<dbReference type="InterPro" id="IPR036388">
    <property type="entry name" value="WH-like_DNA-bd_sf"/>
</dbReference>
<dbReference type="PANTHER" id="PTHR43214">
    <property type="entry name" value="TWO-COMPONENT RESPONSE REGULATOR"/>
    <property type="match status" value="1"/>
</dbReference>
<dbReference type="Gene3D" id="3.40.50.2300">
    <property type="match status" value="1"/>
</dbReference>
<dbReference type="SUPFAM" id="SSF46894">
    <property type="entry name" value="C-terminal effector domain of the bipartite response regulators"/>
    <property type="match status" value="1"/>
</dbReference>
<dbReference type="Pfam" id="PF00196">
    <property type="entry name" value="GerE"/>
    <property type="match status" value="1"/>
</dbReference>
<dbReference type="GO" id="GO:0006355">
    <property type="term" value="P:regulation of DNA-templated transcription"/>
    <property type="evidence" value="ECO:0007669"/>
    <property type="project" value="InterPro"/>
</dbReference>
<dbReference type="GO" id="GO:0003677">
    <property type="term" value="F:DNA binding"/>
    <property type="evidence" value="ECO:0007669"/>
    <property type="project" value="UniProtKB-KW"/>
</dbReference>
<name>A0A3B0W958_9ZZZZ</name>
<dbReference type="AlphaFoldDB" id="A0A3B0W958"/>
<accession>A0A3B0W958</accession>
<evidence type="ECO:0000256" key="1">
    <source>
        <dbReference type="ARBA" id="ARBA00023125"/>
    </source>
</evidence>
<dbReference type="Gene3D" id="1.10.10.10">
    <property type="entry name" value="Winged helix-like DNA-binding domain superfamily/Winged helix DNA-binding domain"/>
    <property type="match status" value="1"/>
</dbReference>
<dbReference type="PROSITE" id="PS50043">
    <property type="entry name" value="HTH_LUXR_2"/>
    <property type="match status" value="1"/>
</dbReference>
<dbReference type="InterPro" id="IPR039420">
    <property type="entry name" value="WalR-like"/>
</dbReference>
<dbReference type="CDD" id="cd06170">
    <property type="entry name" value="LuxR_C_like"/>
    <property type="match status" value="1"/>
</dbReference>
<dbReference type="SMART" id="SM00421">
    <property type="entry name" value="HTH_LUXR"/>
    <property type="match status" value="1"/>
</dbReference>
<dbReference type="InterPro" id="IPR016032">
    <property type="entry name" value="Sig_transdc_resp-reg_C-effctor"/>
</dbReference>
<dbReference type="PANTHER" id="PTHR43214:SF38">
    <property type="entry name" value="NITRATE_NITRITE RESPONSE REGULATOR PROTEIN NARL"/>
    <property type="match status" value="1"/>
</dbReference>
<gene>
    <name evidence="3" type="ORF">MNBD_GAMMA04-2303</name>
</gene>
<dbReference type="EMBL" id="UOFB01000217">
    <property type="protein sequence ID" value="VAW47742.1"/>
    <property type="molecule type" value="Genomic_DNA"/>
</dbReference>
<protein>
    <recommendedName>
        <fullName evidence="2">HTH luxR-type domain-containing protein</fullName>
    </recommendedName>
</protein>
<keyword evidence="1" id="KW-0238">DNA-binding</keyword>
<evidence type="ECO:0000259" key="2">
    <source>
        <dbReference type="PROSITE" id="PS50043"/>
    </source>
</evidence>
<reference evidence="3" key="1">
    <citation type="submission" date="2018-06" db="EMBL/GenBank/DDBJ databases">
        <authorList>
            <person name="Zhirakovskaya E."/>
        </authorList>
    </citation>
    <scope>NUCLEOTIDE SEQUENCE</scope>
</reference>
<sequence length="200" mass="22563">MQMKRPLIFMQNPNALKSWLTACGSDAKILYDLETLDQRFSPSNVILLVQLSDKATQIDILQLCQQQFDVLIFSDKPSTSEGIQLFKKGIKGYLNTHATASRIQQALATINSGSIWLGSTIMQAMIGQVGQSSIKNNEWKKLLTQRENQVTEQVLNKKSNQEIASLLGITERTVKSHLHNIFKKLQVSDRLALALKIHNW</sequence>
<organism evidence="3">
    <name type="scientific">hydrothermal vent metagenome</name>
    <dbReference type="NCBI Taxonomy" id="652676"/>
    <lineage>
        <taxon>unclassified sequences</taxon>
        <taxon>metagenomes</taxon>
        <taxon>ecological metagenomes</taxon>
    </lineage>
</organism>
<proteinExistence type="predicted"/>
<evidence type="ECO:0000313" key="3">
    <source>
        <dbReference type="EMBL" id="VAW47742.1"/>
    </source>
</evidence>